<protein>
    <submittedName>
        <fullName evidence="3">Glycogen-binding subunit 76A</fullName>
    </submittedName>
</protein>
<feature type="compositionally biased region" description="Low complexity" evidence="1">
    <location>
        <begin position="53"/>
        <end position="88"/>
    </location>
</feature>
<evidence type="ECO:0000256" key="1">
    <source>
        <dbReference type="SAM" id="MobiDB-lite"/>
    </source>
</evidence>
<dbReference type="EMBL" id="HBUF01347516">
    <property type="protein sequence ID" value="CAG6710830.1"/>
    <property type="molecule type" value="Transcribed_RNA"/>
</dbReference>
<dbReference type="InterPro" id="IPR050782">
    <property type="entry name" value="PP1_regulatory_subunit_3"/>
</dbReference>
<feature type="region of interest" description="Disordered" evidence="1">
    <location>
        <begin position="143"/>
        <end position="171"/>
    </location>
</feature>
<dbReference type="InterPro" id="IPR005036">
    <property type="entry name" value="CBM21_dom"/>
</dbReference>
<dbReference type="EMBL" id="HBUF01347518">
    <property type="protein sequence ID" value="CAG6710834.1"/>
    <property type="molecule type" value="Transcribed_RNA"/>
</dbReference>
<dbReference type="EMBL" id="HBUF01155211">
    <property type="protein sequence ID" value="CAG6649010.1"/>
    <property type="molecule type" value="Transcribed_RNA"/>
</dbReference>
<feature type="compositionally biased region" description="Acidic residues" evidence="1">
    <location>
        <begin position="151"/>
        <end position="161"/>
    </location>
</feature>
<organism evidence="3">
    <name type="scientific">Cacopsylla melanoneura</name>
    <dbReference type="NCBI Taxonomy" id="428564"/>
    <lineage>
        <taxon>Eukaryota</taxon>
        <taxon>Metazoa</taxon>
        <taxon>Ecdysozoa</taxon>
        <taxon>Arthropoda</taxon>
        <taxon>Hexapoda</taxon>
        <taxon>Insecta</taxon>
        <taxon>Pterygota</taxon>
        <taxon>Neoptera</taxon>
        <taxon>Paraneoptera</taxon>
        <taxon>Hemiptera</taxon>
        <taxon>Sternorrhyncha</taxon>
        <taxon>Psylloidea</taxon>
        <taxon>Psyllidae</taxon>
        <taxon>Psyllinae</taxon>
        <taxon>Cacopsylla</taxon>
    </lineage>
</organism>
<dbReference type="InterPro" id="IPR038175">
    <property type="entry name" value="CBM21_dom_sf"/>
</dbReference>
<dbReference type="GO" id="GO:0000164">
    <property type="term" value="C:protein phosphatase type 1 complex"/>
    <property type="evidence" value="ECO:0007669"/>
    <property type="project" value="TreeGrafter"/>
</dbReference>
<dbReference type="GO" id="GO:0008157">
    <property type="term" value="F:protein phosphatase 1 binding"/>
    <property type="evidence" value="ECO:0007669"/>
    <property type="project" value="TreeGrafter"/>
</dbReference>
<sequence>MSREGLSLDLTTEDPSTCAAQFRALSLISPEDTTKDKVINNNLPIVNYHNDTSVPSSSSSINHNDTSVPSSSSSINLNDSISNNTTSTEYRKLRRCSSLKSGKTPPGTPASKKIVRFVDVMGLDIADVRTYLDEIPKVPQSAYEDLVCPSDSDDDNEEETNCNDCDKNQQDQLATNPRRNLTLLALFNQPGYEPNFFQNLNSNKICLEKVIITQYYDGKPIISGTIRVRNEHFNKAVYVRYTTDQWCTYKEVLAKYIDNSCDGYSDKFSFVLYTQSWGLVPLKTIALCFRYVTNGHEYWDGNRGKNYTFQCHLSAV</sequence>
<dbReference type="AlphaFoldDB" id="A0A8D8W8N2"/>
<dbReference type="EMBL" id="HBUF01218109">
    <property type="protein sequence ID" value="CAG6668124.1"/>
    <property type="molecule type" value="Transcribed_RNA"/>
</dbReference>
<dbReference type="EMBL" id="HBUF01155212">
    <property type="protein sequence ID" value="CAG6649013.1"/>
    <property type="molecule type" value="Transcribed_RNA"/>
</dbReference>
<evidence type="ECO:0000259" key="2">
    <source>
        <dbReference type="PROSITE" id="PS51159"/>
    </source>
</evidence>
<dbReference type="EMBL" id="HBUF01347519">
    <property type="protein sequence ID" value="CAG6710836.1"/>
    <property type="molecule type" value="Transcribed_RNA"/>
</dbReference>
<feature type="region of interest" description="Disordered" evidence="1">
    <location>
        <begin position="53"/>
        <end position="111"/>
    </location>
</feature>
<dbReference type="EMBL" id="HBUF01155210">
    <property type="protein sequence ID" value="CAG6649007.1"/>
    <property type="molecule type" value="Transcribed_RNA"/>
</dbReference>
<dbReference type="EMBL" id="HBUF01347517">
    <property type="protein sequence ID" value="CAG6710832.1"/>
    <property type="molecule type" value="Transcribed_RNA"/>
</dbReference>
<reference evidence="3" key="1">
    <citation type="submission" date="2021-05" db="EMBL/GenBank/DDBJ databases">
        <authorList>
            <person name="Alioto T."/>
            <person name="Alioto T."/>
            <person name="Gomez Garrido J."/>
        </authorList>
    </citation>
    <scope>NUCLEOTIDE SEQUENCE</scope>
</reference>
<dbReference type="PANTHER" id="PTHR12307:SF36">
    <property type="entry name" value="GLYCOGEN-BINDING SUBUNIT 76A"/>
    <property type="match status" value="1"/>
</dbReference>
<dbReference type="Gene3D" id="2.60.40.2440">
    <property type="entry name" value="Carbohydrate binding type-21 domain"/>
    <property type="match status" value="1"/>
</dbReference>
<accession>A0A8D8W8N2</accession>
<feature type="domain" description="CBM21" evidence="2">
    <location>
        <begin position="197"/>
        <end position="310"/>
    </location>
</feature>
<proteinExistence type="predicted"/>
<dbReference type="EMBL" id="HBUF01218108">
    <property type="protein sequence ID" value="CAG6668123.1"/>
    <property type="molecule type" value="Transcribed_RNA"/>
</dbReference>
<name>A0A8D8W8N2_9HEMI</name>
<dbReference type="PANTHER" id="PTHR12307">
    <property type="entry name" value="PROTEIN PHOSPHATASE 1 REGULATORY SUBUNIT"/>
    <property type="match status" value="1"/>
</dbReference>
<dbReference type="GO" id="GO:2001069">
    <property type="term" value="F:glycogen binding"/>
    <property type="evidence" value="ECO:0007669"/>
    <property type="project" value="TreeGrafter"/>
</dbReference>
<dbReference type="GO" id="GO:0005979">
    <property type="term" value="P:regulation of glycogen biosynthetic process"/>
    <property type="evidence" value="ECO:0007669"/>
    <property type="project" value="TreeGrafter"/>
</dbReference>
<evidence type="ECO:0000313" key="3">
    <source>
        <dbReference type="EMBL" id="CAG6649010.1"/>
    </source>
</evidence>
<dbReference type="EMBL" id="HBUF01218107">
    <property type="protein sequence ID" value="CAG6668122.1"/>
    <property type="molecule type" value="Transcribed_RNA"/>
</dbReference>
<dbReference type="PROSITE" id="PS51159">
    <property type="entry name" value="CBM21"/>
    <property type="match status" value="1"/>
</dbReference>
<dbReference type="EMBL" id="HBUF01347520">
    <property type="protein sequence ID" value="CAG6710838.1"/>
    <property type="molecule type" value="Transcribed_RNA"/>
</dbReference>
<dbReference type="Pfam" id="PF03370">
    <property type="entry name" value="CBM_21"/>
    <property type="match status" value="1"/>
</dbReference>